<proteinExistence type="predicted"/>
<reference evidence="2" key="1">
    <citation type="thesis" date="2020" institute="ProQuest LLC" country="789 East Eisenhower Parkway, Ann Arbor, MI, USA">
        <title>Comparative Genomics and Chromosome Evolution.</title>
        <authorList>
            <person name="Mudd A.B."/>
        </authorList>
    </citation>
    <scope>NUCLEOTIDE SEQUENCE</scope>
    <source>
        <strain evidence="2">237g6f4</strain>
        <tissue evidence="2">Blood</tissue>
    </source>
</reference>
<dbReference type="Gene3D" id="2.40.50.140">
    <property type="entry name" value="Nucleic acid-binding proteins"/>
    <property type="match status" value="1"/>
</dbReference>
<dbReference type="SMART" id="SM00357">
    <property type="entry name" value="CSP"/>
    <property type="match status" value="1"/>
</dbReference>
<accession>A0AAV7C421</accession>
<evidence type="ECO:0000313" key="3">
    <source>
        <dbReference type="Proteomes" id="UP000824782"/>
    </source>
</evidence>
<dbReference type="InterPro" id="IPR011129">
    <property type="entry name" value="CSD"/>
</dbReference>
<dbReference type="Pfam" id="PF00313">
    <property type="entry name" value="CSD"/>
    <property type="match status" value="1"/>
</dbReference>
<dbReference type="GO" id="GO:1990904">
    <property type="term" value="C:ribonucleoprotein complex"/>
    <property type="evidence" value="ECO:0007669"/>
    <property type="project" value="UniProtKB-ARBA"/>
</dbReference>
<gene>
    <name evidence="2" type="ORF">GDO81_011023</name>
</gene>
<dbReference type="SUPFAM" id="SSF50249">
    <property type="entry name" value="Nucleic acid-binding proteins"/>
    <property type="match status" value="1"/>
</dbReference>
<evidence type="ECO:0000313" key="2">
    <source>
        <dbReference type="EMBL" id="KAG8579718.1"/>
    </source>
</evidence>
<evidence type="ECO:0000259" key="1">
    <source>
        <dbReference type="PROSITE" id="PS51857"/>
    </source>
</evidence>
<dbReference type="FunFam" id="2.40.50.140:FF:000054">
    <property type="entry name" value="Nuclease-sensitive element-binding protein 1"/>
    <property type="match status" value="1"/>
</dbReference>
<dbReference type="PRINTS" id="PR00050">
    <property type="entry name" value="COLDSHOCK"/>
</dbReference>
<dbReference type="PROSITE" id="PS00352">
    <property type="entry name" value="CSD_1"/>
    <property type="match status" value="1"/>
</dbReference>
<dbReference type="PANTHER" id="PTHR11544">
    <property type="entry name" value="COLD SHOCK DOMAIN CONTAINING PROTEINS"/>
    <property type="match status" value="1"/>
</dbReference>
<name>A0AAV7C421_ENGPU</name>
<dbReference type="InterPro" id="IPR019844">
    <property type="entry name" value="CSD_CS"/>
</dbReference>
<dbReference type="PROSITE" id="PS51857">
    <property type="entry name" value="CSD_2"/>
    <property type="match status" value="1"/>
</dbReference>
<organism evidence="2 3">
    <name type="scientific">Engystomops pustulosus</name>
    <name type="common">Tungara frog</name>
    <name type="synonym">Physalaemus pustulosus</name>
    <dbReference type="NCBI Taxonomy" id="76066"/>
    <lineage>
        <taxon>Eukaryota</taxon>
        <taxon>Metazoa</taxon>
        <taxon>Chordata</taxon>
        <taxon>Craniata</taxon>
        <taxon>Vertebrata</taxon>
        <taxon>Euteleostomi</taxon>
        <taxon>Amphibia</taxon>
        <taxon>Batrachia</taxon>
        <taxon>Anura</taxon>
        <taxon>Neobatrachia</taxon>
        <taxon>Hyloidea</taxon>
        <taxon>Leptodactylidae</taxon>
        <taxon>Leiuperinae</taxon>
        <taxon>Engystomops</taxon>
    </lineage>
</organism>
<protein>
    <recommendedName>
        <fullName evidence="1">CSD domain-containing protein</fullName>
    </recommendedName>
</protein>
<dbReference type="GO" id="GO:0003676">
    <property type="term" value="F:nucleic acid binding"/>
    <property type="evidence" value="ECO:0007669"/>
    <property type="project" value="InterPro"/>
</dbReference>
<sequence length="118" mass="13340">MESRSPQKVTEAGSSHCKKKVLTRKVKGTVKWFNVRNGYGFITRNDTGEDVFVHQTAIKRNNPYKNLRSVGDGERVEFDIVEGEKGVEANNVTGPGGLPVEGSEHAPYNHKYYQRFLR</sequence>
<dbReference type="AlphaFoldDB" id="A0AAV7C421"/>
<dbReference type="InterPro" id="IPR012340">
    <property type="entry name" value="NA-bd_OB-fold"/>
</dbReference>
<dbReference type="Proteomes" id="UP000824782">
    <property type="component" value="Unassembled WGS sequence"/>
</dbReference>
<dbReference type="InterPro" id="IPR050181">
    <property type="entry name" value="Cold_shock_domain"/>
</dbReference>
<dbReference type="InterPro" id="IPR002059">
    <property type="entry name" value="CSP_DNA-bd"/>
</dbReference>
<feature type="domain" description="CSD" evidence="1">
    <location>
        <begin position="25"/>
        <end position="94"/>
    </location>
</feature>
<dbReference type="CDD" id="cd04458">
    <property type="entry name" value="CSP_CDS"/>
    <property type="match status" value="1"/>
</dbReference>
<dbReference type="EMBL" id="WNYA01000004">
    <property type="protein sequence ID" value="KAG8579718.1"/>
    <property type="molecule type" value="Genomic_DNA"/>
</dbReference>
<comment type="caution">
    <text evidence="2">The sequence shown here is derived from an EMBL/GenBank/DDBJ whole genome shotgun (WGS) entry which is preliminary data.</text>
</comment>
<keyword evidence="3" id="KW-1185">Reference proteome</keyword>